<dbReference type="AlphaFoldDB" id="A0A4Q2KB37"/>
<keyword evidence="3" id="KW-1185">Reference proteome</keyword>
<protein>
    <submittedName>
        <fullName evidence="2">MBL fold metallo-hydrolase</fullName>
    </submittedName>
</protein>
<gene>
    <name evidence="2" type="ORF">ESZ91_01585</name>
</gene>
<proteinExistence type="predicted"/>
<accession>A0A4Q2KB37</accession>
<comment type="caution">
    <text evidence="2">The sequence shown here is derived from an EMBL/GenBank/DDBJ whole genome shotgun (WGS) entry which is preliminary data.</text>
</comment>
<dbReference type="InterPro" id="IPR001279">
    <property type="entry name" value="Metallo-B-lactamas"/>
</dbReference>
<evidence type="ECO:0000259" key="1">
    <source>
        <dbReference type="SMART" id="SM00849"/>
    </source>
</evidence>
<dbReference type="InterPro" id="IPR036866">
    <property type="entry name" value="RibonucZ/Hydroxyglut_hydro"/>
</dbReference>
<evidence type="ECO:0000313" key="3">
    <source>
        <dbReference type="Proteomes" id="UP000291269"/>
    </source>
</evidence>
<dbReference type="OrthoDB" id="367237at2"/>
<dbReference type="SMART" id="SM00849">
    <property type="entry name" value="Lactamase_B"/>
    <property type="match status" value="1"/>
</dbReference>
<dbReference type="SUPFAM" id="SSF56281">
    <property type="entry name" value="Metallo-hydrolase/oxidoreductase"/>
    <property type="match status" value="1"/>
</dbReference>
<dbReference type="RefSeq" id="WP_129223444.1">
    <property type="nucleotide sequence ID" value="NZ_SDOZ01000002.1"/>
</dbReference>
<dbReference type="Proteomes" id="UP000291269">
    <property type="component" value="Unassembled WGS sequence"/>
</dbReference>
<keyword evidence="2" id="KW-0378">Hydrolase</keyword>
<name>A0A4Q2KB37_9FIRM</name>
<dbReference type="Gene3D" id="3.60.15.10">
    <property type="entry name" value="Ribonuclease Z/Hydroxyacylglutathione hydrolase-like"/>
    <property type="match status" value="1"/>
</dbReference>
<evidence type="ECO:0000313" key="2">
    <source>
        <dbReference type="EMBL" id="RXZ61100.1"/>
    </source>
</evidence>
<dbReference type="InterPro" id="IPR052159">
    <property type="entry name" value="Competence_DNA_uptake"/>
</dbReference>
<dbReference type="PANTHER" id="PTHR30619">
    <property type="entry name" value="DNA INTERNALIZATION/COMPETENCE PROTEIN COMEC/REC2"/>
    <property type="match status" value="1"/>
</dbReference>
<feature type="domain" description="Metallo-beta-lactamase" evidence="1">
    <location>
        <begin position="17"/>
        <end position="197"/>
    </location>
</feature>
<organism evidence="2 3">
    <name type="scientific">Candidatus Borkfalkia ceftriaxoniphila</name>
    <dbReference type="NCBI Taxonomy" id="2508949"/>
    <lineage>
        <taxon>Bacteria</taxon>
        <taxon>Bacillati</taxon>
        <taxon>Bacillota</taxon>
        <taxon>Clostridia</taxon>
        <taxon>Christensenellales</taxon>
        <taxon>Christensenellaceae</taxon>
        <taxon>Candidatus Borkfalkia</taxon>
    </lineage>
</organism>
<dbReference type="GO" id="GO:0016787">
    <property type="term" value="F:hydrolase activity"/>
    <property type="evidence" value="ECO:0007669"/>
    <property type="project" value="UniProtKB-KW"/>
</dbReference>
<dbReference type="EMBL" id="SDOZ01000002">
    <property type="protein sequence ID" value="RXZ61100.1"/>
    <property type="molecule type" value="Genomic_DNA"/>
</dbReference>
<dbReference type="Pfam" id="PF00753">
    <property type="entry name" value="Lactamase_B"/>
    <property type="match status" value="1"/>
</dbReference>
<dbReference type="PANTHER" id="PTHR30619:SF1">
    <property type="entry name" value="RECOMBINATION PROTEIN 2"/>
    <property type="match status" value="1"/>
</dbReference>
<sequence length="265" mass="29922">MFNGDKLYMLPSVTPLQCMGFVLAGKGDVLAVDGGTAAETDQLENLLLSLGGKVTCWLLTHAHFDHIEALIGVLERGNVEIGRICYQFPDSEYIERVERQENRTARAADLENAIARRGVPVVRPQKGQWLETGHFRVLPLSDGSAVGESLNPSSVVYRVETSGESVLFLGDMDWRAEEKILREFPEELRCRVVQMAHHGQQGVTEKFYRHISPQVCLWPTPEWLWNNDIGAGFDTGPYKTLETRGWMEKMNTVNYHFENTVTVIE</sequence>
<reference evidence="2 3" key="1">
    <citation type="journal article" date="2019" name="Gut">
        <title>Antibiotics-induced monodominance of a novel gut bacterial order.</title>
        <authorList>
            <person name="Hildebrand F."/>
            <person name="Moitinho-Silva L."/>
            <person name="Blasche S."/>
            <person name="Jahn M.T."/>
            <person name="Gossmann T.I."/>
            <person name="Heuerta-Cepas J."/>
            <person name="Hercog R."/>
            <person name="Luetge M."/>
            <person name="Bahram M."/>
            <person name="Pryszlak A."/>
            <person name="Alves R.J."/>
            <person name="Waszak S.M."/>
            <person name="Zhu A."/>
            <person name="Ye L."/>
            <person name="Costea P.I."/>
            <person name="Aalvink S."/>
            <person name="Belzer C."/>
            <person name="Forslund S.K."/>
            <person name="Sunagawa S."/>
            <person name="Hentschel U."/>
            <person name="Merten C."/>
            <person name="Patil K.R."/>
            <person name="Benes V."/>
            <person name="Bork P."/>
        </authorList>
    </citation>
    <scope>NUCLEOTIDE SEQUENCE [LARGE SCALE GENOMIC DNA]</scope>
    <source>
        <strain evidence="2 3">HDS1380</strain>
    </source>
</reference>